<name>A0A5C4S164_PROVB</name>
<evidence type="ECO:0000259" key="5">
    <source>
        <dbReference type="PROSITE" id="PS51296"/>
    </source>
</evidence>
<dbReference type="RefSeq" id="WP_068866553.1">
    <property type="nucleotide sequence ID" value="NZ_VDCI01000002.1"/>
</dbReference>
<evidence type="ECO:0000256" key="1">
    <source>
        <dbReference type="ARBA" id="ARBA00022714"/>
    </source>
</evidence>
<dbReference type="GO" id="GO:0051537">
    <property type="term" value="F:2 iron, 2 sulfur cluster binding"/>
    <property type="evidence" value="ECO:0007669"/>
    <property type="project" value="UniProtKB-KW"/>
</dbReference>
<reference evidence="6 7" key="1">
    <citation type="submission" date="2019-05" db="EMBL/GenBank/DDBJ databases">
        <title>Draft Whole-Genome sequence of the green sulfur bacterium Prosthecochloris vibrioformis DSM 260.</title>
        <authorList>
            <person name="Meyer T.E."/>
            <person name="Kyndt J.A."/>
        </authorList>
    </citation>
    <scope>NUCLEOTIDE SEQUENCE [LARGE SCALE GENOMIC DNA]</scope>
    <source>
        <strain evidence="6 7">DSM 260</strain>
    </source>
</reference>
<evidence type="ECO:0000256" key="4">
    <source>
        <dbReference type="ARBA" id="ARBA00023014"/>
    </source>
</evidence>
<keyword evidence="3" id="KW-0408">Iron</keyword>
<keyword evidence="7" id="KW-1185">Reference proteome</keyword>
<dbReference type="PROSITE" id="PS51296">
    <property type="entry name" value="RIESKE"/>
    <property type="match status" value="1"/>
</dbReference>
<protein>
    <submittedName>
        <fullName evidence="6">Rieske 2Fe-2S domain-containing protein</fullName>
    </submittedName>
</protein>
<accession>A0A5C4S164</accession>
<proteinExistence type="predicted"/>
<dbReference type="Gene3D" id="2.102.10.10">
    <property type="entry name" value="Rieske [2Fe-2S] iron-sulphur domain"/>
    <property type="match status" value="1"/>
</dbReference>
<dbReference type="GO" id="GO:0046872">
    <property type="term" value="F:metal ion binding"/>
    <property type="evidence" value="ECO:0007669"/>
    <property type="project" value="UniProtKB-KW"/>
</dbReference>
<evidence type="ECO:0000256" key="3">
    <source>
        <dbReference type="ARBA" id="ARBA00023004"/>
    </source>
</evidence>
<dbReference type="EMBL" id="VDCI01000002">
    <property type="protein sequence ID" value="TNJ37243.1"/>
    <property type="molecule type" value="Genomic_DNA"/>
</dbReference>
<evidence type="ECO:0000313" key="6">
    <source>
        <dbReference type="EMBL" id="TNJ37243.1"/>
    </source>
</evidence>
<sequence length="138" mass="14671">MTVKKLDRNFLQRLLGIPATSKPQDAGCWAFRDGIVSLDLAKAGELSAPGGAMRLDGKGLPYPLLVAKSKDGKLHAFKNVCTHGKRALDPVPGTDTVQCCSIGTSTFRYDGTLVEGPAKGPLKVHDVKVNGQSAEIRI</sequence>
<dbReference type="InterPro" id="IPR017941">
    <property type="entry name" value="Rieske_2Fe-2S"/>
</dbReference>
<gene>
    <name evidence="6" type="ORF">FGF68_03195</name>
</gene>
<evidence type="ECO:0000313" key="7">
    <source>
        <dbReference type="Proteomes" id="UP000309544"/>
    </source>
</evidence>
<keyword evidence="2" id="KW-0479">Metal-binding</keyword>
<dbReference type="AlphaFoldDB" id="A0A5C4S164"/>
<dbReference type="Pfam" id="PF00355">
    <property type="entry name" value="Rieske"/>
    <property type="match status" value="1"/>
</dbReference>
<keyword evidence="4" id="KW-0411">Iron-sulfur</keyword>
<dbReference type="SUPFAM" id="SSF50022">
    <property type="entry name" value="ISP domain"/>
    <property type="match status" value="1"/>
</dbReference>
<comment type="caution">
    <text evidence="6">The sequence shown here is derived from an EMBL/GenBank/DDBJ whole genome shotgun (WGS) entry which is preliminary data.</text>
</comment>
<organism evidence="6 7">
    <name type="scientific">Prosthecochloris vibrioformis</name>
    <name type="common">Chlorobium vibrioforme</name>
    <dbReference type="NCBI Taxonomy" id="1098"/>
    <lineage>
        <taxon>Bacteria</taxon>
        <taxon>Pseudomonadati</taxon>
        <taxon>Chlorobiota</taxon>
        <taxon>Chlorobiia</taxon>
        <taxon>Chlorobiales</taxon>
        <taxon>Chlorobiaceae</taxon>
        <taxon>Prosthecochloris</taxon>
    </lineage>
</organism>
<evidence type="ECO:0000256" key="2">
    <source>
        <dbReference type="ARBA" id="ARBA00022723"/>
    </source>
</evidence>
<dbReference type="Proteomes" id="UP000309544">
    <property type="component" value="Unassembled WGS sequence"/>
</dbReference>
<feature type="domain" description="Rieske" evidence="5">
    <location>
        <begin position="62"/>
        <end position="136"/>
    </location>
</feature>
<keyword evidence="1" id="KW-0001">2Fe-2S</keyword>
<dbReference type="InterPro" id="IPR036922">
    <property type="entry name" value="Rieske_2Fe-2S_sf"/>
</dbReference>